<protein>
    <submittedName>
        <fullName evidence="1">Uncharacterized protein</fullName>
    </submittedName>
</protein>
<dbReference type="RefSeq" id="WP_114369832.1">
    <property type="nucleotide sequence ID" value="NZ_CP031092.1"/>
</dbReference>
<dbReference type="KEGG" id="rue:DT065_00215"/>
<dbReference type="EMBL" id="CP031092">
    <property type="protein sequence ID" value="AXF54592.1"/>
    <property type="molecule type" value="Genomic_DNA"/>
</dbReference>
<accession>A0A345BUG1</accession>
<name>A0A345BUG1_9BACI</name>
<evidence type="ECO:0000313" key="1">
    <source>
        <dbReference type="EMBL" id="AXF54592.1"/>
    </source>
</evidence>
<organism evidence="1 2">
    <name type="scientific">Salicibibacter kimchii</name>
    <dbReference type="NCBI Taxonomy" id="2099786"/>
    <lineage>
        <taxon>Bacteria</taxon>
        <taxon>Bacillati</taxon>
        <taxon>Bacillota</taxon>
        <taxon>Bacilli</taxon>
        <taxon>Bacillales</taxon>
        <taxon>Bacillaceae</taxon>
        <taxon>Salicibibacter</taxon>
    </lineage>
</organism>
<dbReference type="Proteomes" id="UP000252100">
    <property type="component" value="Chromosome"/>
</dbReference>
<dbReference type="AlphaFoldDB" id="A0A345BUG1"/>
<evidence type="ECO:0000313" key="2">
    <source>
        <dbReference type="Proteomes" id="UP000252100"/>
    </source>
</evidence>
<reference evidence="1 2" key="1">
    <citation type="journal article" date="2018" name="J. Microbiol.">
        <title>Salicibibacter kimchii gen. nov., sp. nov., a moderately halophilic and alkalitolerant bacterium in the family Bacillaceae, isolated from kimchi.</title>
        <authorList>
            <person name="Jang J.Y."/>
            <person name="Oh Y.J."/>
            <person name="Lim S.K."/>
            <person name="Park H.K."/>
            <person name="Lee C."/>
            <person name="Kim J.Y."/>
            <person name="Lee M.A."/>
            <person name="Choi H.J."/>
        </authorList>
    </citation>
    <scope>NUCLEOTIDE SEQUENCE [LARGE SCALE GENOMIC DNA]</scope>
    <source>
        <strain evidence="1 2">NKC1-1</strain>
    </source>
</reference>
<sequence length="96" mass="10638">MNKMNELNAFAGVTVDGFKHLRKFGVIAVSMESDGVVEIQMTAEGISSLGVDVEIEEMAYKSELYEVTAHFDSFRLFAVADEEERQKLFADKGVVA</sequence>
<keyword evidence="2" id="KW-1185">Reference proteome</keyword>
<proteinExistence type="predicted"/>
<gene>
    <name evidence="1" type="ORF">DT065_00215</name>
</gene>